<gene>
    <name evidence="2" type="ORF">CROQUDRAFT_189555</name>
</gene>
<feature type="compositionally biased region" description="Polar residues" evidence="1">
    <location>
        <begin position="195"/>
        <end position="210"/>
    </location>
</feature>
<evidence type="ECO:0000313" key="3">
    <source>
        <dbReference type="Proteomes" id="UP000886653"/>
    </source>
</evidence>
<feature type="region of interest" description="Disordered" evidence="1">
    <location>
        <begin position="191"/>
        <end position="213"/>
    </location>
</feature>
<name>A0A9P6NCX5_9BASI</name>
<protein>
    <submittedName>
        <fullName evidence="2">Uncharacterized protein</fullName>
    </submittedName>
</protein>
<evidence type="ECO:0000313" key="2">
    <source>
        <dbReference type="EMBL" id="KAG0143277.1"/>
    </source>
</evidence>
<feature type="compositionally biased region" description="Polar residues" evidence="1">
    <location>
        <begin position="62"/>
        <end position="72"/>
    </location>
</feature>
<dbReference type="AlphaFoldDB" id="A0A9P6NCX5"/>
<dbReference type="EMBL" id="MU167323">
    <property type="protein sequence ID" value="KAG0143277.1"/>
    <property type="molecule type" value="Genomic_DNA"/>
</dbReference>
<organism evidence="2 3">
    <name type="scientific">Cronartium quercuum f. sp. fusiforme G11</name>
    <dbReference type="NCBI Taxonomy" id="708437"/>
    <lineage>
        <taxon>Eukaryota</taxon>
        <taxon>Fungi</taxon>
        <taxon>Dikarya</taxon>
        <taxon>Basidiomycota</taxon>
        <taxon>Pucciniomycotina</taxon>
        <taxon>Pucciniomycetes</taxon>
        <taxon>Pucciniales</taxon>
        <taxon>Coleosporiaceae</taxon>
        <taxon>Cronartium</taxon>
    </lineage>
</organism>
<accession>A0A9P6NCX5</accession>
<feature type="region of interest" description="Disordered" evidence="1">
    <location>
        <begin position="38"/>
        <end position="72"/>
    </location>
</feature>
<comment type="caution">
    <text evidence="2">The sequence shown here is derived from an EMBL/GenBank/DDBJ whole genome shotgun (WGS) entry which is preliminary data.</text>
</comment>
<sequence length="256" mass="28635">MKYQPTGRFSVRLFPLSSAKLLPKRFSFIVSSVIASSTPEDKSSENDNALSWKNSTEKFGTRTDSSPSTSRKMVPSLSQSSVCFPASFLYFDSSHAYSARDNLEHVTHTECPRLPEFEFEISRCKEEKPLKIDLIGPLSCLSDRPWFEDIPFLELGSDTPDIGLVNVQDFTDRESENPCSEATEPVRLAPRSVADLSTSSVESRRNSPSNILRGPGSDLYETLSFHAELCKRLEDLLDDCNSATHSQASFKFTEIL</sequence>
<reference evidence="2" key="1">
    <citation type="submission" date="2013-11" db="EMBL/GenBank/DDBJ databases">
        <title>Genome sequence of the fusiform rust pathogen reveals effectors for host alternation and coevolution with pine.</title>
        <authorList>
            <consortium name="DOE Joint Genome Institute"/>
            <person name="Smith K."/>
            <person name="Pendleton A."/>
            <person name="Kubisiak T."/>
            <person name="Anderson C."/>
            <person name="Salamov A."/>
            <person name="Aerts A."/>
            <person name="Riley R."/>
            <person name="Clum A."/>
            <person name="Lindquist E."/>
            <person name="Ence D."/>
            <person name="Campbell M."/>
            <person name="Kronenberg Z."/>
            <person name="Feau N."/>
            <person name="Dhillon B."/>
            <person name="Hamelin R."/>
            <person name="Burleigh J."/>
            <person name="Smith J."/>
            <person name="Yandell M."/>
            <person name="Nelson C."/>
            <person name="Grigoriev I."/>
            <person name="Davis J."/>
        </authorList>
    </citation>
    <scope>NUCLEOTIDE SEQUENCE</scope>
    <source>
        <strain evidence="2">G11</strain>
    </source>
</reference>
<evidence type="ECO:0000256" key="1">
    <source>
        <dbReference type="SAM" id="MobiDB-lite"/>
    </source>
</evidence>
<keyword evidence="3" id="KW-1185">Reference proteome</keyword>
<proteinExistence type="predicted"/>
<dbReference type="Proteomes" id="UP000886653">
    <property type="component" value="Unassembled WGS sequence"/>
</dbReference>